<keyword evidence="3" id="KW-1185">Reference proteome</keyword>
<sequence length="55" mass="6579">MGKIIIELEEDINMKIKAKTLQEAIKKMQEKERKLSAVKLKTKNFKFDREEAEKR</sequence>
<organism evidence="2 3">
    <name type="scientific">Persephonella atlantica</name>
    <dbReference type="NCBI Taxonomy" id="2699429"/>
    <lineage>
        <taxon>Bacteria</taxon>
        <taxon>Pseudomonadati</taxon>
        <taxon>Aquificota</taxon>
        <taxon>Aquificia</taxon>
        <taxon>Aquificales</taxon>
        <taxon>Hydrogenothermaceae</taxon>
        <taxon>Persephonella</taxon>
    </lineage>
</organism>
<dbReference type="Proteomes" id="UP000772812">
    <property type="component" value="Unassembled WGS sequence"/>
</dbReference>
<proteinExistence type="predicted"/>
<accession>A0ABS1GJ21</accession>
<feature type="coiled-coil region" evidence="1">
    <location>
        <begin position="14"/>
        <end position="41"/>
    </location>
</feature>
<comment type="caution">
    <text evidence="2">The sequence shown here is derived from an EMBL/GenBank/DDBJ whole genome shotgun (WGS) entry which is preliminary data.</text>
</comment>
<reference evidence="2 3" key="1">
    <citation type="journal article" date="2021" name="Syst. Appl. Microbiol.">
        <title>Persephonella atlantica sp. nov.: How to adapt to physico-chemical gradients in high temperature hydrothermal habitats.</title>
        <authorList>
            <person name="Francois D.X."/>
            <person name="Godfroy A."/>
            <person name="Mathien C."/>
            <person name="Aube J."/>
            <person name="Cathalot C."/>
            <person name="Lesongeur F."/>
            <person name="L'Haridon S."/>
            <person name="Philippon X."/>
            <person name="Roussel E.G."/>
        </authorList>
    </citation>
    <scope>NUCLEOTIDE SEQUENCE [LARGE SCALE GENOMIC DNA]</scope>
    <source>
        <strain evidence="2 3">MO1340</strain>
    </source>
</reference>
<gene>
    <name evidence="2" type="ORF">GWK41_07645</name>
</gene>
<protein>
    <submittedName>
        <fullName evidence="2">Uncharacterized protein</fullName>
    </submittedName>
</protein>
<evidence type="ECO:0000313" key="3">
    <source>
        <dbReference type="Proteomes" id="UP000772812"/>
    </source>
</evidence>
<keyword evidence="1" id="KW-0175">Coiled coil</keyword>
<evidence type="ECO:0000313" key="2">
    <source>
        <dbReference type="EMBL" id="MBK3332939.1"/>
    </source>
</evidence>
<name>A0ABS1GJ21_9AQUI</name>
<dbReference type="EMBL" id="JAACYA010000002">
    <property type="protein sequence ID" value="MBK3332939.1"/>
    <property type="molecule type" value="Genomic_DNA"/>
</dbReference>
<dbReference type="RefSeq" id="WP_200674340.1">
    <property type="nucleotide sequence ID" value="NZ_JAACYA010000002.1"/>
</dbReference>
<evidence type="ECO:0000256" key="1">
    <source>
        <dbReference type="SAM" id="Coils"/>
    </source>
</evidence>